<evidence type="ECO:0000313" key="2">
    <source>
        <dbReference type="Proteomes" id="UP001501725"/>
    </source>
</evidence>
<name>A0ABP8GFT0_9BACT</name>
<accession>A0ABP8GFT0</accession>
<comment type="caution">
    <text evidence="1">The sequence shown here is derived from an EMBL/GenBank/DDBJ whole genome shotgun (WGS) entry which is preliminary data.</text>
</comment>
<protein>
    <submittedName>
        <fullName evidence="1">Uncharacterized protein</fullName>
    </submittedName>
</protein>
<evidence type="ECO:0000313" key="1">
    <source>
        <dbReference type="EMBL" id="GAA4323631.1"/>
    </source>
</evidence>
<sequence length="101" mass="11005">MDVCFRHLERCAGAAGAVRLEVRALVIPALRYAVTKALTYIIETVAALRDDKALTLIRDTFAALRGDKGSPTNLGYGSHAGNNTIKLESDRSSICSRLWRA</sequence>
<proteinExistence type="predicted"/>
<gene>
    <name evidence="1" type="ORF">GCM10023184_10570</name>
</gene>
<dbReference type="EMBL" id="BAABGY010000004">
    <property type="protein sequence ID" value="GAA4323631.1"/>
    <property type="molecule type" value="Genomic_DNA"/>
</dbReference>
<keyword evidence="2" id="KW-1185">Reference proteome</keyword>
<reference evidence="2" key="1">
    <citation type="journal article" date="2019" name="Int. J. Syst. Evol. Microbiol.">
        <title>The Global Catalogue of Microorganisms (GCM) 10K type strain sequencing project: providing services to taxonomists for standard genome sequencing and annotation.</title>
        <authorList>
            <consortium name="The Broad Institute Genomics Platform"/>
            <consortium name="The Broad Institute Genome Sequencing Center for Infectious Disease"/>
            <person name="Wu L."/>
            <person name="Ma J."/>
        </authorList>
    </citation>
    <scope>NUCLEOTIDE SEQUENCE [LARGE SCALE GENOMIC DNA]</scope>
    <source>
        <strain evidence="2">JCM 17919</strain>
    </source>
</reference>
<organism evidence="1 2">
    <name type="scientific">Flaviaesturariibacter amylovorans</name>
    <dbReference type="NCBI Taxonomy" id="1084520"/>
    <lineage>
        <taxon>Bacteria</taxon>
        <taxon>Pseudomonadati</taxon>
        <taxon>Bacteroidota</taxon>
        <taxon>Chitinophagia</taxon>
        <taxon>Chitinophagales</taxon>
        <taxon>Chitinophagaceae</taxon>
        <taxon>Flaviaestuariibacter</taxon>
    </lineage>
</organism>
<dbReference type="Proteomes" id="UP001501725">
    <property type="component" value="Unassembled WGS sequence"/>
</dbReference>